<evidence type="ECO:0008006" key="3">
    <source>
        <dbReference type="Google" id="ProtNLM"/>
    </source>
</evidence>
<sequence>MNPTLLALVPALFVLLTGCQESVIKPSPTTVAAPASAMASSNAPVKFPCLNAPAVNYNTPGDTPITSQDGVNCFAWQTFIGLNWQVDPSQPGEPDKNISAASFGEPGIAQTSVWETYANTKSIFRANAQPPLPWGQQPDAPSSCQKMAQQLGLRVMQASRMPGSFNMSKEASQAFPGNNPNWLADSNGNLVYYEILVGKSEYDYINANGLYNADVQAAHIKQHKNIVMPVGYDDVQGGLEIKAAWLSVSDPENPKWKKYKTSTAIIYDPASLTCNTSTIALVGMHIIHKTASQPQWIWATFEHKDNAPDTAMIKTDGTVDGDYTFYNNSCSVQAVPAACKPKTTNGVAVTQTSCAANVSPAYYLDTSGNCSAYPIRVSRDFPIKDTTDNHVASLNSAVQQMITNANADSVFANYLLVNVLWSSAAVNDNSPPGNPPLAPLSISGETPSLNTVPVANTMLETYAQGFNCLSCHAYASVARDAKSQLGGKPYATDYSFIFGFANKPATAK</sequence>
<evidence type="ECO:0000313" key="2">
    <source>
        <dbReference type="Proteomes" id="UP000216101"/>
    </source>
</evidence>
<comment type="caution">
    <text evidence="1">The sequence shown here is derived from an EMBL/GenBank/DDBJ whole genome shotgun (WGS) entry which is preliminary data.</text>
</comment>
<proteinExistence type="predicted"/>
<dbReference type="Proteomes" id="UP000216101">
    <property type="component" value="Unassembled WGS sequence"/>
</dbReference>
<protein>
    <recommendedName>
        <fullName evidence="3">Cytochrome c family protein</fullName>
    </recommendedName>
</protein>
<dbReference type="RefSeq" id="WP_094984860.1">
    <property type="nucleotide sequence ID" value="NZ_NHNI01000001.1"/>
</dbReference>
<name>A0A266QC58_9GAMM</name>
<dbReference type="EMBL" id="NHNI01000001">
    <property type="protein sequence ID" value="OZY87457.1"/>
    <property type="molecule type" value="Genomic_DNA"/>
</dbReference>
<dbReference type="AlphaFoldDB" id="A0A266QC58"/>
<organism evidence="1 2">
    <name type="scientific">Cellvibrio mixtus</name>
    <dbReference type="NCBI Taxonomy" id="39650"/>
    <lineage>
        <taxon>Bacteria</taxon>
        <taxon>Pseudomonadati</taxon>
        <taxon>Pseudomonadota</taxon>
        <taxon>Gammaproteobacteria</taxon>
        <taxon>Cellvibrionales</taxon>
        <taxon>Cellvibrionaceae</taxon>
        <taxon>Cellvibrio</taxon>
    </lineage>
</organism>
<gene>
    <name evidence="1" type="ORF">CBP51_10915</name>
</gene>
<evidence type="ECO:0000313" key="1">
    <source>
        <dbReference type="EMBL" id="OZY87457.1"/>
    </source>
</evidence>
<accession>A0A266QC58</accession>
<reference evidence="2" key="1">
    <citation type="submission" date="2017-05" db="EMBL/GenBank/DDBJ databases">
        <authorList>
            <person name="Barney B.M."/>
        </authorList>
    </citation>
    <scope>NUCLEOTIDE SEQUENCE [LARGE SCALE GENOMIC DNA]</scope>
    <source>
        <strain evidence="2">PSBB022</strain>
    </source>
</reference>
<keyword evidence="2" id="KW-1185">Reference proteome</keyword>